<name>I7IW47_9CUCU</name>
<keyword evidence="1" id="KW-0496">Mitochondrion</keyword>
<reference evidence="1" key="1">
    <citation type="submission" date="2012-03" db="EMBL/GenBank/DDBJ databases">
        <authorList>
            <person name="Balke M."/>
        </authorList>
    </citation>
    <scope>NUCLEOTIDE SEQUENCE</scope>
</reference>
<accession>I7IW47</accession>
<feature type="non-terminal residue" evidence="1">
    <location>
        <position position="41"/>
    </location>
</feature>
<protein>
    <submittedName>
        <fullName evidence="1">Cytochrome oxidase subunit 1</fullName>
    </submittedName>
</protein>
<dbReference type="AlphaFoldDB" id="I7IW47"/>
<reference evidence="1" key="2">
    <citation type="submission" date="2012-06" db="EMBL/GenBank/DDBJ databases">
        <title>Revision and phylogenetic analysis of the Papuan weevil genus Thyestetha Pascoe (Coleoptera, Curculionidae, Cryptorhynchinae).</title>
        <authorList>
            <person name="Eberle J."/>
            <person name="Taenzler R."/>
            <person name="Riedel A."/>
        </authorList>
    </citation>
    <scope>NUCLEOTIDE SEQUENCE</scope>
</reference>
<proteinExistence type="predicted"/>
<sequence length="41" mass="5105">NFMFYFWSLIWYSSNFYKHLNPSSTSKSSNSNWKWSNLQLY</sequence>
<dbReference type="EMBL" id="HE802617">
    <property type="protein sequence ID" value="CCH26314.1"/>
    <property type="molecule type" value="Genomic_DNA"/>
</dbReference>
<organism evidence="1">
    <name type="scientific">Thyestetha lubrica</name>
    <dbReference type="NCBI Taxonomy" id="1178799"/>
    <lineage>
        <taxon>Eukaryota</taxon>
        <taxon>Metazoa</taxon>
        <taxon>Ecdysozoa</taxon>
        <taxon>Arthropoda</taxon>
        <taxon>Hexapoda</taxon>
        <taxon>Insecta</taxon>
        <taxon>Pterygota</taxon>
        <taxon>Neoptera</taxon>
        <taxon>Endopterygota</taxon>
        <taxon>Coleoptera</taxon>
        <taxon>Polyphaga</taxon>
        <taxon>Cucujiformia</taxon>
        <taxon>Curculionidae</taxon>
        <taxon>Cryptorhynchinae</taxon>
        <taxon>Thyestetha</taxon>
    </lineage>
</organism>
<evidence type="ECO:0000313" key="1">
    <source>
        <dbReference type="EMBL" id="CCH26314.1"/>
    </source>
</evidence>
<feature type="non-terminal residue" evidence="1">
    <location>
        <position position="1"/>
    </location>
</feature>
<dbReference type="EMBL" id="HE802606">
    <property type="protein sequence ID" value="CCH26303.1"/>
    <property type="molecule type" value="Genomic_DNA"/>
</dbReference>
<gene>
    <name evidence="1" type="primary">COI</name>
</gene>
<geneLocation type="mitochondrion" evidence="1"/>